<keyword evidence="4 8" id="KW-1133">Transmembrane helix</keyword>
<dbReference type="InterPro" id="IPR002048">
    <property type="entry name" value="EF_hand_dom"/>
</dbReference>
<evidence type="ECO:0000256" key="2">
    <source>
        <dbReference type="ARBA" id="ARBA00022692"/>
    </source>
</evidence>
<dbReference type="SUPFAM" id="SSF47473">
    <property type="entry name" value="EF-hand"/>
    <property type="match status" value="2"/>
</dbReference>
<evidence type="ECO:0000313" key="12">
    <source>
        <dbReference type="Proteomes" id="UP001642540"/>
    </source>
</evidence>
<evidence type="ECO:0000256" key="4">
    <source>
        <dbReference type="ARBA" id="ARBA00022989"/>
    </source>
</evidence>
<proteinExistence type="predicted"/>
<comment type="subcellular location">
    <subcellularLocation>
        <location evidence="1">Membrane</location>
        <topology evidence="1">Multi-pass membrane protein</topology>
    </subcellularLocation>
</comment>
<dbReference type="InterPro" id="IPR017938">
    <property type="entry name" value="Riboflavin_synthase-like_b-brl"/>
</dbReference>
<dbReference type="InterPro" id="IPR011992">
    <property type="entry name" value="EF-hand-dom_pair"/>
</dbReference>
<keyword evidence="3" id="KW-0106">Calcium</keyword>
<evidence type="ECO:0000256" key="6">
    <source>
        <dbReference type="ARBA" id="ARBA00023136"/>
    </source>
</evidence>
<dbReference type="CDD" id="cd06186">
    <property type="entry name" value="NOX_Duox_like_FAD_NADP"/>
    <property type="match status" value="1"/>
</dbReference>
<evidence type="ECO:0000256" key="3">
    <source>
        <dbReference type="ARBA" id="ARBA00022837"/>
    </source>
</evidence>
<name>A0ABP1RLN8_9HEXA</name>
<dbReference type="PANTHER" id="PTHR11972">
    <property type="entry name" value="NADPH OXIDASE"/>
    <property type="match status" value="1"/>
</dbReference>
<protein>
    <recommendedName>
        <fullName evidence="13">NADPH oxidase 5</fullName>
    </recommendedName>
</protein>
<feature type="domain" description="EF-hand" evidence="9">
    <location>
        <begin position="414"/>
        <end position="449"/>
    </location>
</feature>
<dbReference type="SFLD" id="SFLDG01169">
    <property type="entry name" value="NADPH_oxidase_subgroup_(NOX)"/>
    <property type="match status" value="1"/>
</dbReference>
<sequence length="927" mass="106896">MTQLLPTYTNYSTCKYPDNYSVVELLGFQKAIKEDKSKKLGSSRQKLKFLQELDLVLANKPKVTPICEENGSTHPKPDDAQLANEIDRVFINPTSNGNSNCVPNHLQPKSVNFHEPNKDYVVLNSCGSTSDLISMWQNKVRFETPPKNGVKLRNKRRSTLRGLSRTFRQQFQHKTLYHLEGMEKEEVLQILFHLFYRKQQRSLNQYQWIEFLKVRLIGSGSERDENWVEFMELLECVTYSVCGEDNIDFEKFRLIFEEKGILTKWFRLIDNDASGVITAEKIMGFISHLMSSPWSNSRLNKDTVVSLEKLFRKVVPNGDFISREDFKQIIPTKNEFFFDRVFDIFNESGSGFISLAEFLSAMHQFASGQDPDAKIRFLFKVYDADKDGKIGVQELGTVIKACMEENGMKFSEAQTDELTQALFDDADVEGSGSLTFSELKAQLEKHHGLSENMSIMLDQWLVPPEKPKQNVHLQRSNKFSTKYLKNNYVYLIWYHLFLIANITLFSSRFFCYQKENPCATIYLILAKSSGQCLNFNCTFLVILMLRQCLTFLRSRGASAFLPIDQHIKFHKLTGIFTFVFGVFHTVMHLINIAEGILPSIGILGGRSILNITSVTGCPLNSGNWTYFEFLLDPRTTSQARIFRVVLMAILTIMMVGSLPCVRRGGGFQIFYWTHLLYYPFWILLVIHAPSFWKWFIIPGLIFFIEQTFRCYNSKVGKGHTWVSSGILLPSNVTHVAIKRPSNFDFRPSDYVFVRIPRIAKYEWHPFTISSAPEQLDEIWLHVRACGQWTTKLYEYFEKEQTKVNFDLETIKIDSQRNEDLTPTHVAISSKLDLEKIPQKLPILMKPRSKLKASQSLSPHAEIKRDSCTEPRSISVYEQGSPKETENSRARRTTAKSFKYARNKPKVIALKVPLSNENEGVAMDRYSI</sequence>
<dbReference type="SUPFAM" id="SSF63380">
    <property type="entry name" value="Riboflavin synthase domain-like"/>
    <property type="match status" value="1"/>
</dbReference>
<dbReference type="EMBL" id="CAXLJM020000081">
    <property type="protein sequence ID" value="CAL8130296.1"/>
    <property type="molecule type" value="Genomic_DNA"/>
</dbReference>
<dbReference type="InterPro" id="IPR013130">
    <property type="entry name" value="Fe3_Rdtase_TM_dom"/>
</dbReference>
<comment type="caution">
    <text evidence="11">The sequence shown here is derived from an EMBL/GenBank/DDBJ whole genome shotgun (WGS) entry which is preliminary data.</text>
</comment>
<dbReference type="InterPro" id="IPR018247">
    <property type="entry name" value="EF_Hand_1_Ca_BS"/>
</dbReference>
<gene>
    <name evidence="11" type="ORF">ODALV1_LOCUS23662</name>
</gene>
<feature type="domain" description="EF-hand" evidence="9">
    <location>
        <begin position="333"/>
        <end position="368"/>
    </location>
</feature>
<evidence type="ECO:0000256" key="8">
    <source>
        <dbReference type="SAM" id="Phobius"/>
    </source>
</evidence>
<dbReference type="InterPro" id="IPR050369">
    <property type="entry name" value="RBOH/FRE"/>
</dbReference>
<dbReference type="Gene3D" id="1.10.238.10">
    <property type="entry name" value="EF-hand"/>
    <property type="match status" value="1"/>
</dbReference>
<dbReference type="Gene3D" id="2.40.30.10">
    <property type="entry name" value="Translation factors"/>
    <property type="match status" value="1"/>
</dbReference>
<keyword evidence="5" id="KW-0560">Oxidoreductase</keyword>
<feature type="region of interest" description="Disordered" evidence="7">
    <location>
        <begin position="850"/>
        <end position="894"/>
    </location>
</feature>
<dbReference type="SMART" id="SM00054">
    <property type="entry name" value="EFh"/>
    <property type="match status" value="5"/>
</dbReference>
<dbReference type="PROSITE" id="PS00018">
    <property type="entry name" value="EF_HAND_1"/>
    <property type="match status" value="1"/>
</dbReference>
<feature type="domain" description="EF-hand" evidence="9">
    <location>
        <begin position="257"/>
        <end position="292"/>
    </location>
</feature>
<keyword evidence="12" id="KW-1185">Reference proteome</keyword>
<dbReference type="Pfam" id="PF08022">
    <property type="entry name" value="FAD_binding_8"/>
    <property type="match status" value="1"/>
</dbReference>
<dbReference type="Pfam" id="PF13499">
    <property type="entry name" value="EF-hand_7"/>
    <property type="match status" value="1"/>
</dbReference>
<feature type="domain" description="EF-hand" evidence="9">
    <location>
        <begin position="370"/>
        <end position="405"/>
    </location>
</feature>
<evidence type="ECO:0000256" key="7">
    <source>
        <dbReference type="SAM" id="MobiDB-lite"/>
    </source>
</evidence>
<feature type="transmembrane region" description="Helical" evidence="8">
    <location>
        <begin position="678"/>
        <end position="704"/>
    </location>
</feature>
<feature type="transmembrane region" description="Helical" evidence="8">
    <location>
        <begin position="488"/>
        <end position="511"/>
    </location>
</feature>
<evidence type="ECO:0000259" key="9">
    <source>
        <dbReference type="PROSITE" id="PS50222"/>
    </source>
</evidence>
<reference evidence="11 12" key="1">
    <citation type="submission" date="2024-08" db="EMBL/GenBank/DDBJ databases">
        <authorList>
            <person name="Cucini C."/>
            <person name="Frati F."/>
        </authorList>
    </citation>
    <scope>NUCLEOTIDE SEQUENCE [LARGE SCALE GENOMIC DNA]</scope>
</reference>
<dbReference type="InterPro" id="IPR017927">
    <property type="entry name" value="FAD-bd_FR_type"/>
</dbReference>
<evidence type="ECO:0000256" key="5">
    <source>
        <dbReference type="ARBA" id="ARBA00023002"/>
    </source>
</evidence>
<evidence type="ECO:0008006" key="13">
    <source>
        <dbReference type="Google" id="ProtNLM"/>
    </source>
</evidence>
<dbReference type="InterPro" id="IPR013112">
    <property type="entry name" value="FAD-bd_8"/>
</dbReference>
<accession>A0ABP1RLN8</accession>
<organism evidence="11 12">
    <name type="scientific">Orchesella dallaii</name>
    <dbReference type="NCBI Taxonomy" id="48710"/>
    <lineage>
        <taxon>Eukaryota</taxon>
        <taxon>Metazoa</taxon>
        <taxon>Ecdysozoa</taxon>
        <taxon>Arthropoda</taxon>
        <taxon>Hexapoda</taxon>
        <taxon>Collembola</taxon>
        <taxon>Entomobryomorpha</taxon>
        <taxon>Entomobryoidea</taxon>
        <taxon>Orchesellidae</taxon>
        <taxon>Orchesellinae</taxon>
        <taxon>Orchesella</taxon>
    </lineage>
</organism>
<dbReference type="Pfam" id="PF01794">
    <property type="entry name" value="Ferric_reduct"/>
    <property type="match status" value="1"/>
</dbReference>
<dbReference type="PANTHER" id="PTHR11972:SF58">
    <property type="entry name" value="NADPH OXIDASE 5"/>
    <property type="match status" value="1"/>
</dbReference>
<feature type="domain" description="FAD-binding FR-type" evidence="10">
    <location>
        <begin position="708"/>
        <end position="823"/>
    </location>
</feature>
<dbReference type="CDD" id="cd00051">
    <property type="entry name" value="EFh"/>
    <property type="match status" value="2"/>
</dbReference>
<evidence type="ECO:0000313" key="11">
    <source>
        <dbReference type="EMBL" id="CAL8130296.1"/>
    </source>
</evidence>
<feature type="transmembrane region" description="Helical" evidence="8">
    <location>
        <begin position="572"/>
        <end position="590"/>
    </location>
</feature>
<keyword evidence="6 8" id="KW-0472">Membrane</keyword>
<keyword evidence="2 8" id="KW-0812">Transmembrane</keyword>
<evidence type="ECO:0000259" key="10">
    <source>
        <dbReference type="PROSITE" id="PS51384"/>
    </source>
</evidence>
<feature type="transmembrane region" description="Helical" evidence="8">
    <location>
        <begin position="641"/>
        <end position="658"/>
    </location>
</feature>
<dbReference type="PROSITE" id="PS51384">
    <property type="entry name" value="FAD_FR"/>
    <property type="match status" value="1"/>
</dbReference>
<dbReference type="Proteomes" id="UP001642540">
    <property type="component" value="Unassembled WGS sequence"/>
</dbReference>
<evidence type="ECO:0000256" key="1">
    <source>
        <dbReference type="ARBA" id="ARBA00004141"/>
    </source>
</evidence>
<dbReference type="PROSITE" id="PS50222">
    <property type="entry name" value="EF_HAND_2"/>
    <property type="match status" value="4"/>
</dbReference>